<reference evidence="1 2" key="1">
    <citation type="submission" date="2023-03" db="EMBL/GenBank/DDBJ databases">
        <title>MT1 and MT2 Draft Genomes of Novel Species.</title>
        <authorList>
            <person name="Venkateswaran K."/>
        </authorList>
    </citation>
    <scope>NUCLEOTIDE SEQUENCE [LARGE SCALE GENOMIC DNA]</scope>
    <source>
        <strain evidence="1 2">IF8SW-P5</strain>
    </source>
</reference>
<dbReference type="RefSeq" id="WP_239276502.1">
    <property type="nucleotide sequence ID" value="NZ_JAROCE010000006.1"/>
</dbReference>
<dbReference type="Proteomes" id="UP001630303">
    <property type="component" value="Unassembled WGS sequence"/>
</dbReference>
<keyword evidence="2" id="KW-1185">Reference proteome</keyword>
<gene>
    <name evidence="1" type="ORF">P5G46_14820</name>
</gene>
<protein>
    <submittedName>
        <fullName evidence="1">Biopolymer transporter Tol</fullName>
    </submittedName>
</protein>
<name>A0ABW9GMJ7_9MICO</name>
<dbReference type="EMBL" id="JAROCE010000006">
    <property type="protein sequence ID" value="MFM2721790.1"/>
    <property type="molecule type" value="Genomic_DNA"/>
</dbReference>
<accession>A0ABW9GMJ7</accession>
<organism evidence="1 2">
    <name type="scientific">Microbacterium mcarthurae</name>
    <dbReference type="NCBI Taxonomy" id="3035918"/>
    <lineage>
        <taxon>Bacteria</taxon>
        <taxon>Bacillati</taxon>
        <taxon>Actinomycetota</taxon>
        <taxon>Actinomycetes</taxon>
        <taxon>Micrococcales</taxon>
        <taxon>Microbacteriaceae</taxon>
        <taxon>Microbacterium</taxon>
    </lineage>
</organism>
<comment type="caution">
    <text evidence="1">The sequence shown here is derived from an EMBL/GenBank/DDBJ whole genome shotgun (WGS) entry which is preliminary data.</text>
</comment>
<evidence type="ECO:0000313" key="1">
    <source>
        <dbReference type="EMBL" id="MFM2721790.1"/>
    </source>
</evidence>
<sequence length="115" mass="12688">MDSDDASTDDERWIVLDGRRWRRTDPALSDDLAARLRSHLGRARAAVRTGTRAGDEAAVAAARQRVGLAKNGLGERGPRWWEEPVDARLARARDAADRLDRLAPLGAEPRHDVNG</sequence>
<proteinExistence type="predicted"/>
<evidence type="ECO:0000313" key="2">
    <source>
        <dbReference type="Proteomes" id="UP001630303"/>
    </source>
</evidence>